<organism evidence="3 4">
    <name type="scientific">Clostridium butyricum</name>
    <dbReference type="NCBI Taxonomy" id="1492"/>
    <lineage>
        <taxon>Bacteria</taxon>
        <taxon>Bacillati</taxon>
        <taxon>Bacillota</taxon>
        <taxon>Clostridia</taxon>
        <taxon>Eubacteriales</taxon>
        <taxon>Clostridiaceae</taxon>
        <taxon>Clostridium</taxon>
    </lineage>
</organism>
<comment type="caution">
    <text evidence="3">The sequence shown here is derived from an EMBL/GenBank/DDBJ whole genome shotgun (WGS) entry which is preliminary data.</text>
</comment>
<evidence type="ECO:0008006" key="6">
    <source>
        <dbReference type="Google" id="ProtNLM"/>
    </source>
</evidence>
<dbReference type="AlphaFoldDB" id="A0A2S7F9L6"/>
<dbReference type="RefSeq" id="WP_003408584.1">
    <property type="nucleotide sequence ID" value="NZ_CANCWB010000001.1"/>
</dbReference>
<dbReference type="Proteomes" id="UP000474042">
    <property type="component" value="Unassembled WGS sequence"/>
</dbReference>
<evidence type="ECO:0000313" key="5">
    <source>
        <dbReference type="Proteomes" id="UP000474042"/>
    </source>
</evidence>
<gene>
    <name evidence="3" type="ORF">AWN73_15645</name>
    <name evidence="2" type="ORF">GND98_006915</name>
</gene>
<name>A0A2S7F9L6_CLOBU</name>
<protein>
    <recommendedName>
        <fullName evidence="6">Lipoprotein</fullName>
    </recommendedName>
</protein>
<keyword evidence="1" id="KW-0732">Signal</keyword>
<reference evidence="3 4" key="1">
    <citation type="submission" date="2016-01" db="EMBL/GenBank/DDBJ databases">
        <title>Characterization of the Clostridium difficile lineages that are prevalent in Hong Kong and China.</title>
        <authorList>
            <person name="Kwok J.S.-L."/>
            <person name="Lam W.-Y."/>
            <person name="Ip M."/>
            <person name="Chan T.-F."/>
            <person name="Hawkey P.M."/>
            <person name="Tsui S.K.-W."/>
        </authorList>
    </citation>
    <scope>NUCLEOTIDE SEQUENCE [LARGE SCALE GENOMIC DNA]</scope>
    <source>
        <strain evidence="3 4">300064</strain>
    </source>
</reference>
<reference evidence="2 5" key="2">
    <citation type="submission" date="2020-01" db="EMBL/GenBank/DDBJ databases">
        <title>Genome sequence of a 1,3-propanediol producer, Clostridium butyricum S3.</title>
        <authorList>
            <person name="Zhou J."/>
        </authorList>
    </citation>
    <scope>NUCLEOTIDE SEQUENCE [LARGE SCALE GENOMIC DNA]</scope>
    <source>
        <strain evidence="2 5">S3</strain>
    </source>
</reference>
<feature type="signal peptide" evidence="1">
    <location>
        <begin position="1"/>
        <end position="21"/>
    </location>
</feature>
<dbReference type="EMBL" id="WOFV02000015">
    <property type="protein sequence ID" value="NAS17609.1"/>
    <property type="molecule type" value="Genomic_DNA"/>
</dbReference>
<accession>A0A2S7F9L6</accession>
<proteinExistence type="predicted"/>
<feature type="chain" id="PRO_5038227149" description="Lipoprotein" evidence="1">
    <location>
        <begin position="22"/>
        <end position="337"/>
    </location>
</feature>
<dbReference type="PROSITE" id="PS51257">
    <property type="entry name" value="PROKAR_LIPOPROTEIN"/>
    <property type="match status" value="1"/>
</dbReference>
<evidence type="ECO:0000313" key="4">
    <source>
        <dbReference type="Proteomes" id="UP000238081"/>
    </source>
</evidence>
<evidence type="ECO:0000256" key="1">
    <source>
        <dbReference type="SAM" id="SignalP"/>
    </source>
</evidence>
<evidence type="ECO:0000313" key="3">
    <source>
        <dbReference type="EMBL" id="PPV13900.1"/>
    </source>
</evidence>
<evidence type="ECO:0000313" key="2">
    <source>
        <dbReference type="EMBL" id="NAS17609.1"/>
    </source>
</evidence>
<dbReference type="EMBL" id="LRDH01000116">
    <property type="protein sequence ID" value="PPV13900.1"/>
    <property type="molecule type" value="Genomic_DNA"/>
</dbReference>
<sequence length="337" mass="36493">MKLKRTVALIMGTVLSMASLAGCSQTTLNYGEELAKTAKWEATSSEVTGKISMDIQGMKEEMNFTSTGYTTGDKAYAKVDFTTSESSLNIKIPSIEVYVDNGVSYINKSYYEGIYTNSGLEVPKGLKDLKADYIGIDTGMDMAAMKALTNEPEAMANLIKTVFGDSDIDLPYVQNGREYTMNLNSNEVVDLAAKGVKAASNNLQNINNTFKLGLTDADMSQIKDQINSEAFTSGLEGIKQYIAGSNITSKEVFGDDKYTTDLGLNLIIKDLGNISLNVTGTSTKAEAKDITIPTNSIKLTQVELQTMLLEDTQNQVTQPSAYSKEVSGLKNLIKPAV</sequence>
<dbReference type="Proteomes" id="UP000238081">
    <property type="component" value="Unassembled WGS sequence"/>
</dbReference>